<comment type="caution">
    <text evidence="2">The sequence shown here is derived from an EMBL/GenBank/DDBJ whole genome shotgun (WGS) entry which is preliminary data.</text>
</comment>
<keyword evidence="3" id="KW-1185">Reference proteome</keyword>
<dbReference type="InterPro" id="IPR000182">
    <property type="entry name" value="GNAT_dom"/>
</dbReference>
<proteinExistence type="predicted"/>
<dbReference type="SUPFAM" id="SSF55729">
    <property type="entry name" value="Acyl-CoA N-acyltransferases (Nat)"/>
    <property type="match status" value="2"/>
</dbReference>
<evidence type="ECO:0000259" key="1">
    <source>
        <dbReference type="PROSITE" id="PS51186"/>
    </source>
</evidence>
<dbReference type="PANTHER" id="PTHR43415">
    <property type="entry name" value="SPERMIDINE N(1)-ACETYLTRANSFERASE"/>
    <property type="match status" value="1"/>
</dbReference>
<dbReference type="OrthoDB" id="630895at2759"/>
<dbReference type="PANTHER" id="PTHR43415:SF3">
    <property type="entry name" value="GNAT-FAMILY ACETYLTRANSFERASE"/>
    <property type="match status" value="1"/>
</dbReference>
<dbReference type="Gene3D" id="3.40.630.30">
    <property type="match status" value="2"/>
</dbReference>
<protein>
    <recommendedName>
        <fullName evidence="1">N-acetyltransferase domain-containing protein</fullName>
    </recommendedName>
</protein>
<dbReference type="InParanoid" id="A0A409XWW6"/>
<evidence type="ECO:0000313" key="2">
    <source>
        <dbReference type="EMBL" id="PPQ95236.1"/>
    </source>
</evidence>
<sequence>MFDFPELGIRLRGFQGDKDLDQILAMHQDRELRSLDSLGYVVPPFPTKFKEDFRKAVENNAEIFCVIESIPESKEDAEGSAQEKAEWIGFVGLFASPERRLLRESTFGISLWKKYWNRGYGTVVTKFIVKYAFDSLFMHRIKLQVFEGNDRAIAVYQRCGFVLEGRERKALRPIGDGVWKDIINMAPLTMFDFPKLGIRLRGFQGERDLDQIVAMHNDREIAALVSVGYVVPPAPNKLKEEYQKVIENSTEIFCIIESLPDPKSKSTAKEVEWIGFVGLYANPDERKRRESAYTISLWRKFWDKGYGTAVTKFIIAYAFDSLFMHRIKLSVFEGNDRAVAVYKNCGFVLEGRQRKALRTSDGGWKDIINMGMIIDDWTELNDKDRGLNIES</sequence>
<dbReference type="GO" id="GO:0016747">
    <property type="term" value="F:acyltransferase activity, transferring groups other than amino-acyl groups"/>
    <property type="evidence" value="ECO:0007669"/>
    <property type="project" value="InterPro"/>
</dbReference>
<evidence type="ECO:0000313" key="3">
    <source>
        <dbReference type="Proteomes" id="UP000284706"/>
    </source>
</evidence>
<feature type="domain" description="N-acetyltransferase" evidence="1">
    <location>
        <begin position="198"/>
        <end position="371"/>
    </location>
</feature>
<dbReference type="Pfam" id="PF13302">
    <property type="entry name" value="Acetyltransf_3"/>
    <property type="match status" value="2"/>
</dbReference>
<gene>
    <name evidence="2" type="ORF">CVT26_014927</name>
</gene>
<organism evidence="2 3">
    <name type="scientific">Gymnopilus dilepis</name>
    <dbReference type="NCBI Taxonomy" id="231916"/>
    <lineage>
        <taxon>Eukaryota</taxon>
        <taxon>Fungi</taxon>
        <taxon>Dikarya</taxon>
        <taxon>Basidiomycota</taxon>
        <taxon>Agaricomycotina</taxon>
        <taxon>Agaricomycetes</taxon>
        <taxon>Agaricomycetidae</taxon>
        <taxon>Agaricales</taxon>
        <taxon>Agaricineae</taxon>
        <taxon>Hymenogastraceae</taxon>
        <taxon>Gymnopilus</taxon>
    </lineage>
</organism>
<dbReference type="Proteomes" id="UP000284706">
    <property type="component" value="Unassembled WGS sequence"/>
</dbReference>
<reference evidence="2 3" key="1">
    <citation type="journal article" date="2018" name="Evol. Lett.">
        <title>Horizontal gene cluster transfer increased hallucinogenic mushroom diversity.</title>
        <authorList>
            <person name="Reynolds H.T."/>
            <person name="Vijayakumar V."/>
            <person name="Gluck-Thaler E."/>
            <person name="Korotkin H.B."/>
            <person name="Matheny P.B."/>
            <person name="Slot J.C."/>
        </authorList>
    </citation>
    <scope>NUCLEOTIDE SEQUENCE [LARGE SCALE GENOMIC DNA]</scope>
    <source>
        <strain evidence="2 3">SRW20</strain>
    </source>
</reference>
<name>A0A409XWW6_9AGAR</name>
<dbReference type="PROSITE" id="PS51186">
    <property type="entry name" value="GNAT"/>
    <property type="match status" value="2"/>
</dbReference>
<feature type="domain" description="N-acetyltransferase" evidence="1">
    <location>
        <begin position="40"/>
        <end position="189"/>
    </location>
</feature>
<dbReference type="EMBL" id="NHYE01001431">
    <property type="protein sequence ID" value="PPQ95236.1"/>
    <property type="molecule type" value="Genomic_DNA"/>
</dbReference>
<accession>A0A409XWW6</accession>
<dbReference type="AlphaFoldDB" id="A0A409XWW6"/>
<dbReference type="InterPro" id="IPR016181">
    <property type="entry name" value="Acyl_CoA_acyltransferase"/>
</dbReference>